<evidence type="ECO:0000256" key="2">
    <source>
        <dbReference type="ARBA" id="ARBA00022448"/>
    </source>
</evidence>
<feature type="transmembrane region" description="Helical" evidence="10">
    <location>
        <begin position="110"/>
        <end position="135"/>
    </location>
</feature>
<keyword evidence="2" id="KW-0813">Transport</keyword>
<dbReference type="PIRSF" id="PIRSF006603">
    <property type="entry name" value="DinF"/>
    <property type="match status" value="1"/>
</dbReference>
<evidence type="ECO:0000313" key="12">
    <source>
        <dbReference type="Proteomes" id="UP000494329"/>
    </source>
</evidence>
<dbReference type="CDD" id="cd13131">
    <property type="entry name" value="MATE_NorM_like"/>
    <property type="match status" value="1"/>
</dbReference>
<reference evidence="11 12" key="1">
    <citation type="submission" date="2020-04" db="EMBL/GenBank/DDBJ databases">
        <authorList>
            <person name="De Canck E."/>
        </authorList>
    </citation>
    <scope>NUCLEOTIDE SEQUENCE [LARGE SCALE GENOMIC DNA]</scope>
    <source>
        <strain evidence="11 12">LMG 29739</strain>
    </source>
</reference>
<keyword evidence="4" id="KW-1003">Cell membrane</keyword>
<evidence type="ECO:0000256" key="10">
    <source>
        <dbReference type="SAM" id="Phobius"/>
    </source>
</evidence>
<dbReference type="Proteomes" id="UP000494329">
    <property type="component" value="Unassembled WGS sequence"/>
</dbReference>
<keyword evidence="5 10" id="KW-0812">Transmembrane</keyword>
<keyword evidence="7" id="KW-0406">Ion transport</keyword>
<feature type="transmembrane region" description="Helical" evidence="10">
    <location>
        <begin position="292"/>
        <end position="315"/>
    </location>
</feature>
<accession>A0A6J5D7X3</accession>
<feature type="transmembrane region" description="Helical" evidence="10">
    <location>
        <begin position="76"/>
        <end position="98"/>
    </location>
</feature>
<keyword evidence="8 10" id="KW-0472">Membrane</keyword>
<dbReference type="Pfam" id="PF01554">
    <property type="entry name" value="MatE"/>
    <property type="match status" value="2"/>
</dbReference>
<dbReference type="GO" id="GO:0006811">
    <property type="term" value="P:monoatomic ion transport"/>
    <property type="evidence" value="ECO:0007669"/>
    <property type="project" value="UniProtKB-KW"/>
</dbReference>
<feature type="transmembrane region" description="Helical" evidence="10">
    <location>
        <begin position="183"/>
        <end position="202"/>
    </location>
</feature>
<dbReference type="InterPro" id="IPR002528">
    <property type="entry name" value="MATE_fam"/>
</dbReference>
<feature type="transmembrane region" description="Helical" evidence="10">
    <location>
        <begin position="413"/>
        <end position="435"/>
    </location>
</feature>
<dbReference type="NCBIfam" id="TIGR00797">
    <property type="entry name" value="matE"/>
    <property type="match status" value="1"/>
</dbReference>
<keyword evidence="12" id="KW-1185">Reference proteome</keyword>
<comment type="subcellular location">
    <subcellularLocation>
        <location evidence="1">Cell inner membrane</location>
        <topology evidence="1">Multi-pass membrane protein</topology>
    </subcellularLocation>
</comment>
<evidence type="ECO:0000256" key="6">
    <source>
        <dbReference type="ARBA" id="ARBA00022989"/>
    </source>
</evidence>
<protein>
    <recommendedName>
        <fullName evidence="9">Multidrug-efflux transporter</fullName>
    </recommendedName>
</protein>
<feature type="transmembrane region" description="Helical" evidence="10">
    <location>
        <begin position="336"/>
        <end position="361"/>
    </location>
</feature>
<feature type="transmembrane region" description="Helical" evidence="10">
    <location>
        <begin position="373"/>
        <end position="392"/>
    </location>
</feature>
<feature type="transmembrane region" description="Helical" evidence="10">
    <location>
        <begin position="155"/>
        <end position="174"/>
    </location>
</feature>
<dbReference type="EMBL" id="CADIKF010000003">
    <property type="protein sequence ID" value="CAB3749192.1"/>
    <property type="molecule type" value="Genomic_DNA"/>
</dbReference>
<dbReference type="GO" id="GO:0042910">
    <property type="term" value="F:xenobiotic transmembrane transporter activity"/>
    <property type="evidence" value="ECO:0007669"/>
    <property type="project" value="InterPro"/>
</dbReference>
<proteinExistence type="predicted"/>
<dbReference type="GO" id="GO:0005886">
    <property type="term" value="C:plasma membrane"/>
    <property type="evidence" value="ECO:0007669"/>
    <property type="project" value="UniProtKB-SubCell"/>
</dbReference>
<evidence type="ECO:0000256" key="7">
    <source>
        <dbReference type="ARBA" id="ARBA00023065"/>
    </source>
</evidence>
<evidence type="ECO:0000256" key="8">
    <source>
        <dbReference type="ARBA" id="ARBA00023136"/>
    </source>
</evidence>
<organism evidence="11 12">
    <name type="scientific">Paraburkholderia solisilvae</name>
    <dbReference type="NCBI Taxonomy" id="624376"/>
    <lineage>
        <taxon>Bacteria</taxon>
        <taxon>Pseudomonadati</taxon>
        <taxon>Pseudomonadota</taxon>
        <taxon>Betaproteobacteria</taxon>
        <taxon>Burkholderiales</taxon>
        <taxon>Burkholderiaceae</taxon>
        <taxon>Paraburkholderia</taxon>
    </lineage>
</organism>
<feature type="transmembrane region" description="Helical" evidence="10">
    <location>
        <begin position="214"/>
        <end position="237"/>
    </location>
</feature>
<dbReference type="InterPro" id="IPR048279">
    <property type="entry name" value="MdtK-like"/>
</dbReference>
<evidence type="ECO:0000256" key="1">
    <source>
        <dbReference type="ARBA" id="ARBA00004429"/>
    </source>
</evidence>
<feature type="transmembrane region" description="Helical" evidence="10">
    <location>
        <begin position="258"/>
        <end position="286"/>
    </location>
</feature>
<dbReference type="PANTHER" id="PTHR43298:SF2">
    <property type="entry name" value="FMN_FAD EXPORTER YEEO-RELATED"/>
    <property type="match status" value="1"/>
</dbReference>
<keyword evidence="6 10" id="KW-1133">Transmembrane helix</keyword>
<evidence type="ECO:0000256" key="4">
    <source>
        <dbReference type="ARBA" id="ARBA00022475"/>
    </source>
</evidence>
<keyword evidence="3" id="KW-0050">Antiport</keyword>
<evidence type="ECO:0000256" key="3">
    <source>
        <dbReference type="ARBA" id="ARBA00022449"/>
    </source>
</evidence>
<name>A0A6J5D7X3_9BURK</name>
<dbReference type="AlphaFoldDB" id="A0A6J5D7X3"/>
<sequence>MPRSAASHVAVMSQSGLSRPLAGPPSLSRHAADTARLAAPLAIAQLSQMAMSVTDTVLLGSLGPDALAAGGLGANLFFVVVTLLQGVLTSVSVSVSHARGAQADHRVPPIYWTGFVLSVLLSVPAFVLLSFATPILTTFGEPALLAQHIGEYCMVLRWGAPASLIGVGLMRSFLPAIGAAKRLLWISIGSVLFNGLLNYGLIHGAYGLPRLGFLGSAIATTVTVWLSALLLMALLHLRPRYRHFVTVARPNVPLMGELFGIGWPVAITFGVESLLFLATGLMVGLFGEVQLAAHQIALNVASVWFMVPLAIGQAANVRVGFWSGAGMPLAARHAGFVALALGVAFMSLSGLVMIVAPHWIVGLYLRLDDPANARTVALASSLLGVAAIFQIVDGMQTVGSGCLRALKDTRVPMVAATFGYWGIGFPTGYVLAFHFGLGARGLWWGLAAGLASVALLMTLRFHWMSARRIQAQVGAQAAAANSVQPRDPTRG</sequence>
<dbReference type="GO" id="GO:0015297">
    <property type="term" value="F:antiporter activity"/>
    <property type="evidence" value="ECO:0007669"/>
    <property type="project" value="UniProtKB-KW"/>
</dbReference>
<evidence type="ECO:0000256" key="9">
    <source>
        <dbReference type="ARBA" id="ARBA00031636"/>
    </source>
</evidence>
<evidence type="ECO:0000313" key="11">
    <source>
        <dbReference type="EMBL" id="CAB3749192.1"/>
    </source>
</evidence>
<dbReference type="PANTHER" id="PTHR43298">
    <property type="entry name" value="MULTIDRUG RESISTANCE PROTEIN NORM-RELATED"/>
    <property type="match status" value="1"/>
</dbReference>
<dbReference type="InterPro" id="IPR050222">
    <property type="entry name" value="MATE_MdtK"/>
</dbReference>
<feature type="transmembrane region" description="Helical" evidence="10">
    <location>
        <begin position="441"/>
        <end position="459"/>
    </location>
</feature>
<gene>
    <name evidence="11" type="primary">norM_1</name>
    <name evidence="11" type="ORF">LMG29739_00754</name>
</gene>
<evidence type="ECO:0000256" key="5">
    <source>
        <dbReference type="ARBA" id="ARBA00022692"/>
    </source>
</evidence>